<dbReference type="PROSITE" id="PS50893">
    <property type="entry name" value="ABC_TRANSPORTER_2"/>
    <property type="match status" value="1"/>
</dbReference>
<dbReference type="InterPro" id="IPR013611">
    <property type="entry name" value="Transp-assoc_OB_typ2"/>
</dbReference>
<dbReference type="OrthoDB" id="9802264at2"/>
<keyword evidence="1" id="KW-0813">Transport</keyword>
<dbReference type="InterPro" id="IPR015855">
    <property type="entry name" value="ABC_transpr_MalK-like"/>
</dbReference>
<dbReference type="InterPro" id="IPR003439">
    <property type="entry name" value="ABC_transporter-like_ATP-bd"/>
</dbReference>
<dbReference type="InterPro" id="IPR027417">
    <property type="entry name" value="P-loop_NTPase"/>
</dbReference>
<dbReference type="GO" id="GO:0008643">
    <property type="term" value="P:carbohydrate transport"/>
    <property type="evidence" value="ECO:0007669"/>
    <property type="project" value="InterPro"/>
</dbReference>
<dbReference type="PATRIC" id="fig|1769779.3.peg.424"/>
<dbReference type="SUPFAM" id="SSF50331">
    <property type="entry name" value="MOP-like"/>
    <property type="match status" value="1"/>
</dbReference>
<dbReference type="InterPro" id="IPR003593">
    <property type="entry name" value="AAA+_ATPase"/>
</dbReference>
<protein>
    <submittedName>
        <fullName evidence="5">sn-glycerol-3-phosphate import ATP-binding protein UgpC</fullName>
        <ecNumber evidence="5">3.6.3.20</ecNumber>
    </submittedName>
</protein>
<dbReference type="Proteomes" id="UP000095672">
    <property type="component" value="Chromosome"/>
</dbReference>
<dbReference type="EMBL" id="CP014143">
    <property type="protein sequence ID" value="AOS95894.1"/>
    <property type="molecule type" value="Genomic_DNA"/>
</dbReference>
<dbReference type="Gene3D" id="2.40.50.100">
    <property type="match status" value="1"/>
</dbReference>
<evidence type="ECO:0000313" key="5">
    <source>
        <dbReference type="EMBL" id="AOS95894.1"/>
    </source>
</evidence>
<dbReference type="Gene3D" id="3.40.50.300">
    <property type="entry name" value="P-loop containing nucleotide triphosphate hydrolases"/>
    <property type="match status" value="1"/>
</dbReference>
<dbReference type="CDD" id="cd03301">
    <property type="entry name" value="ABC_MalK_N"/>
    <property type="match status" value="1"/>
</dbReference>
<keyword evidence="2" id="KW-0547">Nucleotide-binding</keyword>
<evidence type="ECO:0000256" key="1">
    <source>
        <dbReference type="ARBA" id="ARBA00022448"/>
    </source>
</evidence>
<keyword evidence="6" id="KW-1185">Reference proteome</keyword>
<sequence length="380" mass="41314">MEHGPVTGIAVASIEFKGVVKRYADSVPTLPGLDLHIRDGEFMVLVGPSGCGKSTTLRMIAGLESVTAGELWIGDRLVNELPPKDRDVAMVFQNYALYPHMTVFENMAFGLRVRKQPEATIQSQVEAAAESLGLSSLLARKPGQLSGGQCQRVALGRAMVRDPQVFLFDEPLSNLDAELRVQMRGSIGRLHREFGTTSVYVTHDQVEAMTLGSRIAILNGGELMQVGTPMELYGDPDNVFVAGFMGSPPMNILPARNVGHSLENRLMRLPREGLDRFGAELLLGLRPENLCPASEAPAHWPRLTAPVEMVETLGAEMLVHLGEGDERLVARLPGLRPLTPGENLTLAFDPAALYLFDANTRLRLREARAVAAPQPEAVSP</sequence>
<accession>A0A1C9W454</accession>
<dbReference type="GO" id="GO:0016887">
    <property type="term" value="F:ATP hydrolysis activity"/>
    <property type="evidence" value="ECO:0007669"/>
    <property type="project" value="InterPro"/>
</dbReference>
<dbReference type="GO" id="GO:0005524">
    <property type="term" value="F:ATP binding"/>
    <property type="evidence" value="ECO:0007669"/>
    <property type="project" value="UniProtKB-KW"/>
</dbReference>
<dbReference type="Pfam" id="PF08402">
    <property type="entry name" value="TOBE_2"/>
    <property type="match status" value="1"/>
</dbReference>
<dbReference type="InterPro" id="IPR047641">
    <property type="entry name" value="ABC_transpr_MalK/UgpC-like"/>
</dbReference>
<dbReference type="KEGG" id="micc:AUP74_00423"/>
<dbReference type="Pfam" id="PF00005">
    <property type="entry name" value="ABC_tran"/>
    <property type="match status" value="1"/>
</dbReference>
<keyword evidence="5" id="KW-0378">Hydrolase</keyword>
<dbReference type="PANTHER" id="PTHR43875:SF1">
    <property type="entry name" value="OSMOPROTECTIVE COMPOUNDS UPTAKE ATP-BINDING PROTEIN GGTA"/>
    <property type="match status" value="1"/>
</dbReference>
<dbReference type="SUPFAM" id="SSF52540">
    <property type="entry name" value="P-loop containing nucleoside triphosphate hydrolases"/>
    <property type="match status" value="1"/>
</dbReference>
<dbReference type="EC" id="3.6.3.20" evidence="5"/>
<dbReference type="GO" id="GO:0140359">
    <property type="term" value="F:ABC-type transporter activity"/>
    <property type="evidence" value="ECO:0007669"/>
    <property type="project" value="InterPro"/>
</dbReference>
<dbReference type="PANTHER" id="PTHR43875">
    <property type="entry name" value="MALTODEXTRIN IMPORT ATP-BINDING PROTEIN MSMX"/>
    <property type="match status" value="1"/>
</dbReference>
<evidence type="ECO:0000313" key="6">
    <source>
        <dbReference type="Proteomes" id="UP000095672"/>
    </source>
</evidence>
<evidence type="ECO:0000256" key="3">
    <source>
        <dbReference type="ARBA" id="ARBA00022840"/>
    </source>
</evidence>
<gene>
    <name evidence="5" type="primary">ugpC</name>
    <name evidence="5" type="ORF">AUP74_00423</name>
</gene>
<dbReference type="PROSITE" id="PS00211">
    <property type="entry name" value="ABC_TRANSPORTER_1"/>
    <property type="match status" value="1"/>
</dbReference>
<dbReference type="InterPro" id="IPR008995">
    <property type="entry name" value="Mo/tungstate-bd_C_term_dom"/>
</dbReference>
<name>A0A1C9W454_9GAMM</name>
<feature type="domain" description="ABC transporter" evidence="4">
    <location>
        <begin position="14"/>
        <end position="245"/>
    </location>
</feature>
<dbReference type="InterPro" id="IPR017871">
    <property type="entry name" value="ABC_transporter-like_CS"/>
</dbReference>
<evidence type="ECO:0000259" key="4">
    <source>
        <dbReference type="PROSITE" id="PS50893"/>
    </source>
</evidence>
<dbReference type="STRING" id="1769779.AUP74_00423"/>
<dbReference type="SMART" id="SM00382">
    <property type="entry name" value="AAA"/>
    <property type="match status" value="1"/>
</dbReference>
<dbReference type="GO" id="GO:0055052">
    <property type="term" value="C:ATP-binding cassette (ABC) transporter complex, substrate-binding subunit-containing"/>
    <property type="evidence" value="ECO:0007669"/>
    <property type="project" value="TreeGrafter"/>
</dbReference>
<evidence type="ECO:0000256" key="2">
    <source>
        <dbReference type="ARBA" id="ARBA00022741"/>
    </source>
</evidence>
<keyword evidence="3 5" id="KW-0067">ATP-binding</keyword>
<dbReference type="NCBIfam" id="NF008653">
    <property type="entry name" value="PRK11650.1"/>
    <property type="match status" value="1"/>
</dbReference>
<dbReference type="Gene3D" id="2.40.50.140">
    <property type="entry name" value="Nucleic acid-binding proteins"/>
    <property type="match status" value="1"/>
</dbReference>
<proteinExistence type="predicted"/>
<organism evidence="5 6">
    <name type="scientific">Microbulbifer aggregans</name>
    <dbReference type="NCBI Taxonomy" id="1769779"/>
    <lineage>
        <taxon>Bacteria</taxon>
        <taxon>Pseudomonadati</taxon>
        <taxon>Pseudomonadota</taxon>
        <taxon>Gammaproteobacteria</taxon>
        <taxon>Cellvibrionales</taxon>
        <taxon>Microbulbiferaceae</taxon>
        <taxon>Microbulbifer</taxon>
    </lineage>
</organism>
<reference evidence="6" key="1">
    <citation type="submission" date="2016-01" db="EMBL/GenBank/DDBJ databases">
        <title>Complete genome sequence of Microbulbifer sp. CCB-MM1, a halophile isolated from Matang Mangrove Forest, Perak.</title>
        <authorList>
            <person name="Moh T.H."/>
            <person name="Dinesh B."/>
            <person name="Lau N.-S."/>
            <person name="Go F."/>
            <person name="Alexander Chong S.-C."/>
        </authorList>
    </citation>
    <scope>NUCLEOTIDE SEQUENCE [LARGE SCALE GENOMIC DNA]</scope>
    <source>
        <strain evidence="6">CCB-MM1</strain>
    </source>
</reference>
<dbReference type="AlphaFoldDB" id="A0A1C9W454"/>
<dbReference type="FunFam" id="3.40.50.300:FF:000042">
    <property type="entry name" value="Maltose/maltodextrin ABC transporter, ATP-binding protein"/>
    <property type="match status" value="1"/>
</dbReference>
<dbReference type="InterPro" id="IPR012340">
    <property type="entry name" value="NA-bd_OB-fold"/>
</dbReference>